<dbReference type="Pfam" id="PF02518">
    <property type="entry name" value="HATPase_c"/>
    <property type="match status" value="1"/>
</dbReference>
<dbReference type="RefSeq" id="WP_072910941.1">
    <property type="nucleotide sequence ID" value="NZ_FQYQ01000001.1"/>
</dbReference>
<feature type="transmembrane region" description="Helical" evidence="1">
    <location>
        <begin position="21"/>
        <end position="45"/>
    </location>
</feature>
<dbReference type="GO" id="GO:0000155">
    <property type="term" value="F:phosphorelay sensor kinase activity"/>
    <property type="evidence" value="ECO:0007669"/>
    <property type="project" value="InterPro"/>
</dbReference>
<feature type="domain" description="Histidine kinase/HSP90-like ATPase" evidence="2">
    <location>
        <begin position="425"/>
        <end position="528"/>
    </location>
</feature>
<dbReference type="STRING" id="185007.SAMN02910350_00515"/>
<keyword evidence="4" id="KW-0418">Kinase</keyword>
<proteinExistence type="predicted"/>
<name>A0A1M6A5F7_PSEXY</name>
<evidence type="ECO:0000259" key="2">
    <source>
        <dbReference type="Pfam" id="PF02518"/>
    </source>
</evidence>
<dbReference type="GO" id="GO:0016020">
    <property type="term" value="C:membrane"/>
    <property type="evidence" value="ECO:0007669"/>
    <property type="project" value="InterPro"/>
</dbReference>
<accession>A0A1M6A5F7</accession>
<dbReference type="PANTHER" id="PTHR34220">
    <property type="entry name" value="SENSOR HISTIDINE KINASE YPDA"/>
    <property type="match status" value="1"/>
</dbReference>
<dbReference type="Pfam" id="PF06580">
    <property type="entry name" value="His_kinase"/>
    <property type="match status" value="1"/>
</dbReference>
<keyword evidence="4" id="KW-0808">Transferase</keyword>
<keyword evidence="1" id="KW-0812">Transmembrane</keyword>
<dbReference type="EMBL" id="FQYQ01000001">
    <property type="protein sequence ID" value="SHI31615.1"/>
    <property type="molecule type" value="Genomic_DNA"/>
</dbReference>
<evidence type="ECO:0000256" key="1">
    <source>
        <dbReference type="SAM" id="Phobius"/>
    </source>
</evidence>
<reference evidence="4 5" key="1">
    <citation type="submission" date="2016-11" db="EMBL/GenBank/DDBJ databases">
        <authorList>
            <person name="Jaros S."/>
            <person name="Januszkiewicz K."/>
            <person name="Wedrychowicz H."/>
        </authorList>
    </citation>
    <scope>NUCLEOTIDE SEQUENCE [LARGE SCALE GENOMIC DNA]</scope>
    <source>
        <strain evidence="4 5">DSM 14809</strain>
    </source>
</reference>
<gene>
    <name evidence="4" type="ORF">SAMN02745725_00106</name>
</gene>
<dbReference type="SUPFAM" id="SSF55874">
    <property type="entry name" value="ATPase domain of HSP90 chaperone/DNA topoisomerase II/histidine kinase"/>
    <property type="match status" value="1"/>
</dbReference>
<dbReference type="InterPro" id="IPR050640">
    <property type="entry name" value="Bact_2-comp_sensor_kinase"/>
</dbReference>
<feature type="domain" description="Signal transduction histidine kinase internal region" evidence="3">
    <location>
        <begin position="323"/>
        <end position="402"/>
    </location>
</feature>
<organism evidence="4 5">
    <name type="scientific">Pseudobutyrivibrio xylanivorans DSM 14809</name>
    <dbReference type="NCBI Taxonomy" id="1123012"/>
    <lineage>
        <taxon>Bacteria</taxon>
        <taxon>Bacillati</taxon>
        <taxon>Bacillota</taxon>
        <taxon>Clostridia</taxon>
        <taxon>Lachnospirales</taxon>
        <taxon>Lachnospiraceae</taxon>
        <taxon>Pseudobutyrivibrio</taxon>
    </lineage>
</organism>
<dbReference type="PANTHER" id="PTHR34220:SF7">
    <property type="entry name" value="SENSOR HISTIDINE KINASE YPDA"/>
    <property type="match status" value="1"/>
</dbReference>
<dbReference type="Proteomes" id="UP000184185">
    <property type="component" value="Unassembled WGS sequence"/>
</dbReference>
<evidence type="ECO:0000313" key="5">
    <source>
        <dbReference type="Proteomes" id="UP000184185"/>
    </source>
</evidence>
<dbReference type="InterPro" id="IPR036890">
    <property type="entry name" value="HATPase_C_sf"/>
</dbReference>
<dbReference type="AlphaFoldDB" id="A0A1M6A5F7"/>
<keyword evidence="1" id="KW-0472">Membrane</keyword>
<dbReference type="Gene3D" id="3.30.565.10">
    <property type="entry name" value="Histidine kinase-like ATPase, C-terminal domain"/>
    <property type="match status" value="1"/>
</dbReference>
<sequence>MTKFDSYFGRFISKTTSKRRLMAFYIVFVIIPILLVDGLVVSGAYRAELAAREHTMENQANAITYTFENQIDQAAKLGNALYSSLYVDRFLNTEFKTNLEYYNAYHDFFDDTLLKLVEGQSGLDFCIYIDNDTVTNGAEFQRLDQAVGTDWYTYVEESDLNKGLYFGRRKTADSQIQKTIYYFQRLNYYNRVSKNILLVIIDYGKISDSISNLNFENRAYVCDNSRVILSNSKYSNINKDYGLKLDLKDISYSQEFQSYNQILTVDVLAGNNSFLNAFKSRWYQFLLLIIVNMVLPIYVSSILNTVYQNKLKEQESFVARKNAELLALHSQINPHFLFNALESIRMHSLLKQETETSKMVEHLAKLQRQYTEWNEDNVTIEKEIEFVNAYLELQKYRFGDRLSFDIDVETECLKLLIPKLTIVTFVENACIHGIESKITPGWIFVRISTDGEFMTLEIEDTGNGMGEEEEKNLLRRMRFANIEMLKEKGRVGIVNACLRLKMMSEDEAVFDLDSEPGTGTLVQIMVPVKYLKGLL</sequence>
<feature type="transmembrane region" description="Helical" evidence="1">
    <location>
        <begin position="282"/>
        <end position="307"/>
    </location>
</feature>
<dbReference type="InterPro" id="IPR003594">
    <property type="entry name" value="HATPase_dom"/>
</dbReference>
<dbReference type="InterPro" id="IPR010559">
    <property type="entry name" value="Sig_transdc_His_kin_internal"/>
</dbReference>
<evidence type="ECO:0000259" key="3">
    <source>
        <dbReference type="Pfam" id="PF06580"/>
    </source>
</evidence>
<evidence type="ECO:0000313" key="4">
    <source>
        <dbReference type="EMBL" id="SHI31615.1"/>
    </source>
</evidence>
<keyword evidence="5" id="KW-1185">Reference proteome</keyword>
<protein>
    <submittedName>
        <fullName evidence="4">Two-component system, sensor histidine kinase YesM</fullName>
    </submittedName>
</protein>
<keyword evidence="1" id="KW-1133">Transmembrane helix</keyword>